<dbReference type="VEuPathDB" id="FungiDB:BO72DRAFT_443538"/>
<protein>
    <recommendedName>
        <fullName evidence="2">A-kinase anchor protein 7-like phosphoesterase domain-containing protein</fullName>
    </recommendedName>
</protein>
<proteinExistence type="predicted"/>
<feature type="compositionally biased region" description="Low complexity" evidence="1">
    <location>
        <begin position="251"/>
        <end position="268"/>
    </location>
</feature>
<feature type="region of interest" description="Disordered" evidence="1">
    <location>
        <begin position="373"/>
        <end position="402"/>
    </location>
</feature>
<accession>A0A8G1W324</accession>
<dbReference type="OrthoDB" id="277832at2759"/>
<keyword evidence="4" id="KW-1185">Reference proteome</keyword>
<gene>
    <name evidence="3" type="ORF">BO72DRAFT_443538</name>
</gene>
<feature type="compositionally biased region" description="Polar residues" evidence="1">
    <location>
        <begin position="390"/>
        <end position="402"/>
    </location>
</feature>
<feature type="domain" description="A-kinase anchor protein 7-like phosphoesterase" evidence="2">
    <location>
        <begin position="86"/>
        <end position="343"/>
    </location>
</feature>
<dbReference type="GeneID" id="63860927"/>
<feature type="compositionally biased region" description="Basic and acidic residues" evidence="1">
    <location>
        <begin position="269"/>
        <end position="279"/>
    </location>
</feature>
<evidence type="ECO:0000313" key="4">
    <source>
        <dbReference type="Proteomes" id="UP000249789"/>
    </source>
</evidence>
<dbReference type="Gene3D" id="3.90.1140.10">
    <property type="entry name" value="Cyclic phosphodiesterase"/>
    <property type="match status" value="1"/>
</dbReference>
<name>A0A8G1W324_9EURO</name>
<dbReference type="Pfam" id="PF10469">
    <property type="entry name" value="AKAP7_NLS"/>
    <property type="match status" value="1"/>
</dbReference>
<evidence type="ECO:0000259" key="2">
    <source>
        <dbReference type="Pfam" id="PF10469"/>
    </source>
</evidence>
<sequence>MSASRPTWRYITSRVTLNHCPSRHYARHEPKAVIVSQRKLSLNQAYRKKHMLVIPVYEGSALQQWVTAYATFGNYLPGGVLGPRNLRPPGTLHLTVGMMTLDTKSRVKAACRFLESLDLDAIRRLADQEAFRQHVGYIPAEPSQQDKPWASSPGTRPRPLTVSFESLVGFPSPDAARHLCTVPVDPTLRLHYFLIYLRRSFHQAGFFWDDHSDEDEISAYRLEDDRSPAEPSSDGELAADSAAADLVEIGSDSSSSSSSSSSSVTKSSSSHEESLEDAPRLSNPSNAPPPPPSPSYKRGWKIHQIHTTVASTSFRVGDNILQHSVDVRGLIDHFRDYYLDEEKTMPHCELTMDEQFRWESDVFHECSMEEEGEDGYEGWHVEESPKNPSEDPTASAQGTSSPPAKLNSFVWAKNVRLESLQLSPGGFYDRCDQSTPVGRARKMMLKVIAQRSLL</sequence>
<evidence type="ECO:0000313" key="3">
    <source>
        <dbReference type="EMBL" id="RAK82680.1"/>
    </source>
</evidence>
<reference evidence="3 4" key="1">
    <citation type="submission" date="2018-02" db="EMBL/GenBank/DDBJ databases">
        <title>The genomes of Aspergillus section Nigri reveals drivers in fungal speciation.</title>
        <authorList>
            <consortium name="DOE Joint Genome Institute"/>
            <person name="Vesth T.C."/>
            <person name="Nybo J."/>
            <person name="Theobald S."/>
            <person name="Brandl J."/>
            <person name="Frisvad J.C."/>
            <person name="Nielsen K.F."/>
            <person name="Lyhne E.K."/>
            <person name="Kogle M.E."/>
            <person name="Kuo A."/>
            <person name="Riley R."/>
            <person name="Clum A."/>
            <person name="Nolan M."/>
            <person name="Lipzen A."/>
            <person name="Salamov A."/>
            <person name="Henrissat B."/>
            <person name="Wiebenga A."/>
            <person name="De vries R.P."/>
            <person name="Grigoriev I.V."/>
            <person name="Mortensen U.H."/>
            <person name="Andersen M.R."/>
            <person name="Baker S.E."/>
        </authorList>
    </citation>
    <scope>NUCLEOTIDE SEQUENCE [LARGE SCALE GENOMIC DNA]</scope>
    <source>
        <strain evidence="3 4">CBS 313.89</strain>
    </source>
</reference>
<dbReference type="Proteomes" id="UP000249789">
    <property type="component" value="Unassembled WGS sequence"/>
</dbReference>
<dbReference type="RefSeq" id="XP_040806690.1">
    <property type="nucleotide sequence ID" value="XM_040943594.1"/>
</dbReference>
<organism evidence="3 4">
    <name type="scientific">Aspergillus fijiensis CBS 313.89</name>
    <dbReference type="NCBI Taxonomy" id="1448319"/>
    <lineage>
        <taxon>Eukaryota</taxon>
        <taxon>Fungi</taxon>
        <taxon>Dikarya</taxon>
        <taxon>Ascomycota</taxon>
        <taxon>Pezizomycotina</taxon>
        <taxon>Eurotiomycetes</taxon>
        <taxon>Eurotiomycetidae</taxon>
        <taxon>Eurotiales</taxon>
        <taxon>Aspergillaceae</taxon>
        <taxon>Aspergillus</taxon>
    </lineage>
</organism>
<evidence type="ECO:0000256" key="1">
    <source>
        <dbReference type="SAM" id="MobiDB-lite"/>
    </source>
</evidence>
<dbReference type="AlphaFoldDB" id="A0A8G1W324"/>
<dbReference type="InterPro" id="IPR019510">
    <property type="entry name" value="AKAP7-like_phosphoesterase"/>
</dbReference>
<feature type="region of interest" description="Disordered" evidence="1">
    <location>
        <begin position="249"/>
        <end position="298"/>
    </location>
</feature>
<dbReference type="EMBL" id="KZ824621">
    <property type="protein sequence ID" value="RAK82680.1"/>
    <property type="molecule type" value="Genomic_DNA"/>
</dbReference>
<feature type="compositionally biased region" description="Basic and acidic residues" evidence="1">
    <location>
        <begin position="377"/>
        <end position="389"/>
    </location>
</feature>